<keyword evidence="4" id="KW-0804">Transcription</keyword>
<dbReference type="Gene3D" id="3.40.190.10">
    <property type="entry name" value="Periplasmic binding protein-like II"/>
    <property type="match status" value="2"/>
</dbReference>
<evidence type="ECO:0000256" key="1">
    <source>
        <dbReference type="ARBA" id="ARBA00009437"/>
    </source>
</evidence>
<comment type="caution">
    <text evidence="6">The sequence shown here is derived from an EMBL/GenBank/DDBJ whole genome shotgun (WGS) entry which is preliminary data.</text>
</comment>
<dbReference type="PANTHER" id="PTHR30346:SF0">
    <property type="entry name" value="HCA OPERON TRANSCRIPTIONAL ACTIVATOR HCAR"/>
    <property type="match status" value="1"/>
</dbReference>
<protein>
    <submittedName>
        <fullName evidence="6">Substrate-binding domain-containing protein</fullName>
    </submittedName>
</protein>
<evidence type="ECO:0000256" key="3">
    <source>
        <dbReference type="ARBA" id="ARBA00023125"/>
    </source>
</evidence>
<dbReference type="InterPro" id="IPR005119">
    <property type="entry name" value="LysR_subst-bd"/>
</dbReference>
<evidence type="ECO:0000313" key="7">
    <source>
        <dbReference type="Proteomes" id="UP001237105"/>
    </source>
</evidence>
<keyword evidence="7" id="KW-1185">Reference proteome</keyword>
<reference evidence="6 7" key="1">
    <citation type="submission" date="2023-05" db="EMBL/GenBank/DDBJ databases">
        <title>Draft genome sequence of Streptomyces sp. B-S-A12 isolated from a cave soil in Thailand.</title>
        <authorList>
            <person name="Chamroensaksri N."/>
            <person name="Muangham S."/>
        </authorList>
    </citation>
    <scope>NUCLEOTIDE SEQUENCE [LARGE SCALE GENOMIC DNA]</scope>
    <source>
        <strain evidence="6 7">B-S-A12</strain>
    </source>
</reference>
<accession>A0ABT6SZR3</accession>
<dbReference type="PANTHER" id="PTHR30346">
    <property type="entry name" value="TRANSCRIPTIONAL DUAL REGULATOR HCAR-RELATED"/>
    <property type="match status" value="1"/>
</dbReference>
<evidence type="ECO:0000313" key="6">
    <source>
        <dbReference type="EMBL" id="MDI3420623.1"/>
    </source>
</evidence>
<evidence type="ECO:0000256" key="4">
    <source>
        <dbReference type="ARBA" id="ARBA00023163"/>
    </source>
</evidence>
<dbReference type="Proteomes" id="UP001237105">
    <property type="component" value="Unassembled WGS sequence"/>
</dbReference>
<sequence length="187" mass="20467">MADAVRRGDVDAGLGRVPVLDPRAGAGLDRRLVRLEPVDVVLSADHPLAQADRLRPSDLRDSVLRYPADLARLDFLTCFARRFGVEQCVGATNLGLEPFLDQVRDDPRCFSLFPADAVSGGGEPSGVRFVPLVEPTPLYAWSLVWPEGREPDRLAELLAACARVGGRRRWVEFDPARDWLPGSGPGQ</sequence>
<gene>
    <name evidence="6" type="ORF">QIT00_19045</name>
</gene>
<dbReference type="EMBL" id="JASCIS010000018">
    <property type="protein sequence ID" value="MDI3420623.1"/>
    <property type="molecule type" value="Genomic_DNA"/>
</dbReference>
<feature type="domain" description="LysR substrate-binding" evidence="5">
    <location>
        <begin position="2"/>
        <end position="162"/>
    </location>
</feature>
<keyword evidence="3" id="KW-0238">DNA-binding</keyword>
<name>A0ABT6SZR3_9ACTN</name>
<proteinExistence type="inferred from homology"/>
<dbReference type="Pfam" id="PF03466">
    <property type="entry name" value="LysR_substrate"/>
    <property type="match status" value="1"/>
</dbReference>
<dbReference type="SUPFAM" id="SSF53850">
    <property type="entry name" value="Periplasmic binding protein-like II"/>
    <property type="match status" value="1"/>
</dbReference>
<dbReference type="RefSeq" id="WP_282536498.1">
    <property type="nucleotide sequence ID" value="NZ_JASCIS010000018.1"/>
</dbReference>
<evidence type="ECO:0000256" key="2">
    <source>
        <dbReference type="ARBA" id="ARBA00023015"/>
    </source>
</evidence>
<organism evidence="6 7">
    <name type="scientific">Streptomyces luteolus</name>
    <dbReference type="NCBI Taxonomy" id="3043615"/>
    <lineage>
        <taxon>Bacteria</taxon>
        <taxon>Bacillati</taxon>
        <taxon>Actinomycetota</taxon>
        <taxon>Actinomycetes</taxon>
        <taxon>Kitasatosporales</taxon>
        <taxon>Streptomycetaceae</taxon>
        <taxon>Streptomyces</taxon>
    </lineage>
</organism>
<keyword evidence="2" id="KW-0805">Transcription regulation</keyword>
<comment type="similarity">
    <text evidence="1">Belongs to the LysR transcriptional regulatory family.</text>
</comment>
<evidence type="ECO:0000259" key="5">
    <source>
        <dbReference type="Pfam" id="PF03466"/>
    </source>
</evidence>